<evidence type="ECO:0000313" key="2">
    <source>
        <dbReference type="Proteomes" id="UP000006468"/>
    </source>
</evidence>
<dbReference type="HOGENOM" id="CLU_2682992_0_0_5"/>
<organism evidence="1 2">
    <name type="scientific">Novacetimonas hansenii ATCC 23769</name>
    <dbReference type="NCBI Taxonomy" id="714995"/>
    <lineage>
        <taxon>Bacteria</taxon>
        <taxon>Pseudomonadati</taxon>
        <taxon>Pseudomonadota</taxon>
        <taxon>Alphaproteobacteria</taxon>
        <taxon>Acetobacterales</taxon>
        <taxon>Acetobacteraceae</taxon>
        <taxon>Novacetimonas</taxon>
    </lineage>
</organism>
<protein>
    <submittedName>
        <fullName evidence="1">Uncharacterized protein</fullName>
    </submittedName>
</protein>
<dbReference type="AlphaFoldDB" id="D5QE58"/>
<reference evidence="1 2" key="1">
    <citation type="journal article" date="2010" name="J. Bacteriol.">
        <title>Genome sequence of a cellulose-producing bacterium, Gluconacetobacter hansenii ATCC 23769.</title>
        <authorList>
            <person name="Iyer P.R."/>
            <person name="Geib S.M."/>
            <person name="Catchmark J."/>
            <person name="Kao T.H."/>
            <person name="Tien M."/>
        </authorList>
    </citation>
    <scope>NUCLEOTIDE SEQUENCE [LARGE SCALE GENOMIC DNA]</scope>
    <source>
        <strain evidence="1 2">ATCC 23769</strain>
    </source>
</reference>
<proteinExistence type="predicted"/>
<dbReference type="Proteomes" id="UP000006468">
    <property type="component" value="Chromosome"/>
</dbReference>
<sequence>MMLVSKPAAMKCPLAADAILVRGVAEDGSDLVISRDYIKDGLRARAQDLVTQELGQRNDVEIHRALERQVDAEY</sequence>
<name>D5QE58_NOVHA</name>
<accession>D5QE58</accession>
<evidence type="ECO:0000313" key="1">
    <source>
        <dbReference type="EMBL" id="EFG84679.1"/>
    </source>
</evidence>
<gene>
    <name evidence="1" type="ORF">GXY_07105</name>
</gene>
<comment type="caution">
    <text evidence="1">The sequence shown here is derived from an EMBL/GenBank/DDBJ whole genome shotgun (WGS) entry which is preliminary data.</text>
</comment>
<dbReference type="EMBL" id="ADTV01000027">
    <property type="protein sequence ID" value="EFG84679.1"/>
    <property type="molecule type" value="Genomic_DNA"/>
</dbReference>